<feature type="transmembrane region" description="Helical" evidence="1">
    <location>
        <begin position="30"/>
        <end position="48"/>
    </location>
</feature>
<dbReference type="AlphaFoldDB" id="A0AAV2Z264"/>
<evidence type="ECO:0000313" key="3">
    <source>
        <dbReference type="Proteomes" id="UP001146120"/>
    </source>
</evidence>
<proteinExistence type="predicted"/>
<comment type="caution">
    <text evidence="2">The sequence shown here is derived from an EMBL/GenBank/DDBJ whole genome shotgun (WGS) entry which is preliminary data.</text>
</comment>
<keyword evidence="3" id="KW-1185">Reference proteome</keyword>
<keyword evidence="1" id="KW-0472">Membrane</keyword>
<accession>A0AAV2Z264</accession>
<protein>
    <submittedName>
        <fullName evidence="2">Uncharacterized protein</fullName>
    </submittedName>
</protein>
<keyword evidence="1" id="KW-0812">Transmembrane</keyword>
<dbReference type="EMBL" id="DAKRPA010000076">
    <property type="protein sequence ID" value="DAZ99804.1"/>
    <property type="molecule type" value="Genomic_DNA"/>
</dbReference>
<keyword evidence="1" id="KW-1133">Transmembrane helix</keyword>
<evidence type="ECO:0000313" key="2">
    <source>
        <dbReference type="EMBL" id="DAZ99804.1"/>
    </source>
</evidence>
<evidence type="ECO:0000256" key="1">
    <source>
        <dbReference type="SAM" id="Phobius"/>
    </source>
</evidence>
<reference evidence="2" key="1">
    <citation type="submission" date="2022-11" db="EMBL/GenBank/DDBJ databases">
        <authorList>
            <person name="Morgan W.R."/>
            <person name="Tartar A."/>
        </authorList>
    </citation>
    <scope>NUCLEOTIDE SEQUENCE</scope>
    <source>
        <strain evidence="2">ARSEF 373</strain>
    </source>
</reference>
<reference evidence="2" key="2">
    <citation type="journal article" date="2023" name="Microbiol Resour">
        <title>Decontamination and Annotation of the Draft Genome Sequence of the Oomycete Lagenidium giganteum ARSEF 373.</title>
        <authorList>
            <person name="Morgan W.R."/>
            <person name="Tartar A."/>
        </authorList>
    </citation>
    <scope>NUCLEOTIDE SEQUENCE</scope>
    <source>
        <strain evidence="2">ARSEF 373</strain>
    </source>
</reference>
<gene>
    <name evidence="2" type="ORF">N0F65_001313</name>
</gene>
<feature type="transmembrane region" description="Helical" evidence="1">
    <location>
        <begin position="60"/>
        <end position="79"/>
    </location>
</feature>
<dbReference type="Proteomes" id="UP001146120">
    <property type="component" value="Unassembled WGS sequence"/>
</dbReference>
<name>A0AAV2Z264_9STRA</name>
<sequence length="186" mass="19595">MLTGGAAAGVAGAVWGSGLAALRNESAKFYAASMGANFFLLSSTYIALDEIIADKLGRRDITVSSAAGAVTGGVYAGIIGGRVRGLQGAVAGVAAGAAYVVGREQFDRWRLSKAVERYEEKYGTAPAVYYPETKLLVEGKGPVKQLDLPSLLPASAKVSDEEIERRIQARFEELCRDDANTGMTEK</sequence>
<organism evidence="2 3">
    <name type="scientific">Lagenidium giganteum</name>
    <dbReference type="NCBI Taxonomy" id="4803"/>
    <lineage>
        <taxon>Eukaryota</taxon>
        <taxon>Sar</taxon>
        <taxon>Stramenopiles</taxon>
        <taxon>Oomycota</taxon>
        <taxon>Peronosporomycetes</taxon>
        <taxon>Pythiales</taxon>
        <taxon>Pythiaceae</taxon>
    </lineage>
</organism>